<evidence type="ECO:0000259" key="1">
    <source>
        <dbReference type="Pfam" id="PF07693"/>
    </source>
</evidence>
<protein>
    <recommendedName>
        <fullName evidence="1">KAP NTPase domain-containing protein</fullName>
    </recommendedName>
</protein>
<dbReference type="InterPro" id="IPR011646">
    <property type="entry name" value="KAP_P-loop"/>
</dbReference>
<dbReference type="SUPFAM" id="SSF52540">
    <property type="entry name" value="P-loop containing nucleoside triphosphate hydrolases"/>
    <property type="match status" value="1"/>
</dbReference>
<comment type="caution">
    <text evidence="2">The sequence shown here is derived from an EMBL/GenBank/DDBJ whole genome shotgun (WGS) entry which is preliminary data.</text>
</comment>
<reference evidence="2" key="1">
    <citation type="submission" date="2020-09" db="EMBL/GenBank/DDBJ databases">
        <authorList>
            <person name="Kim M.K."/>
        </authorList>
    </citation>
    <scope>NUCLEOTIDE SEQUENCE</scope>
    <source>
        <strain evidence="2">BT664</strain>
    </source>
</reference>
<dbReference type="Pfam" id="PF07693">
    <property type="entry name" value="KAP_NTPase"/>
    <property type="match status" value="1"/>
</dbReference>
<sequence>MSIQISIKHQSALFKEHFEEENNDRIIFSGAFGIGKTYFLDKFFAPTNSEYLAVKLAPVNYSVSANEDIFKLIKYDVLFELLLHHGLELDTDPVVINRSVAYGVAMPGKAQSIAEGFMKVLPLLNKSAEGIPTIVGALYGWLTTIQELEKERNMPGVDSEVEKAAEEIAKHFTLEADHITAFLEESITRLATEKQAKVKVLIIDDLDRIDPEHIFRLFNIFSAHLDYHKTNRNKFGFDKVLFVCDIKNIKNIFLTRYGADTDFSGYIDKFYSKEVYFFNNAAEVRKAVDKIVQAVQFNEESKHYYEEHILRGDRGNGRSLLEVVLTELVHAEALMVRRIMTGYNVRSRLNAGSLGLSSPSAHEVRDWQIPAAVSLKILHKILGGSEPMEKALRRTMQHERSEEYKTFAEIHQDWLIGLMLPILGYEQHQFTHDLNAAFNYRNPHNEQSVQYNLYKYGSGRNLYYGNLISLNGNNVMAPTIVFKIDFFGLLHQAFGILQKTGYLR</sequence>
<evidence type="ECO:0000313" key="3">
    <source>
        <dbReference type="Proteomes" id="UP000612233"/>
    </source>
</evidence>
<evidence type="ECO:0000313" key="2">
    <source>
        <dbReference type="EMBL" id="MBD2768470.1"/>
    </source>
</evidence>
<accession>A0A927BCV7</accession>
<dbReference type="Proteomes" id="UP000612233">
    <property type="component" value="Unassembled WGS sequence"/>
</dbReference>
<proteinExistence type="predicted"/>
<dbReference type="RefSeq" id="WP_191005285.1">
    <property type="nucleotide sequence ID" value="NZ_JACXAD010000011.1"/>
</dbReference>
<dbReference type="AlphaFoldDB" id="A0A927BCV7"/>
<organism evidence="2 3">
    <name type="scientific">Hymenobacter montanus</name>
    <dbReference type="NCBI Taxonomy" id="2771359"/>
    <lineage>
        <taxon>Bacteria</taxon>
        <taxon>Pseudomonadati</taxon>
        <taxon>Bacteroidota</taxon>
        <taxon>Cytophagia</taxon>
        <taxon>Cytophagales</taxon>
        <taxon>Hymenobacteraceae</taxon>
        <taxon>Hymenobacter</taxon>
    </lineage>
</organism>
<dbReference type="EMBL" id="JACXAD010000011">
    <property type="protein sequence ID" value="MBD2768470.1"/>
    <property type="molecule type" value="Genomic_DNA"/>
</dbReference>
<feature type="domain" description="KAP NTPase" evidence="1">
    <location>
        <begin position="26"/>
        <end position="288"/>
    </location>
</feature>
<keyword evidence="3" id="KW-1185">Reference proteome</keyword>
<gene>
    <name evidence="2" type="ORF">IC235_11270</name>
</gene>
<dbReference type="InterPro" id="IPR027417">
    <property type="entry name" value="P-loop_NTPase"/>
</dbReference>
<name>A0A927BCV7_9BACT</name>